<protein>
    <submittedName>
        <fullName evidence="2">Uncharacterized protein</fullName>
    </submittedName>
</protein>
<evidence type="ECO:0000256" key="1">
    <source>
        <dbReference type="SAM" id="MobiDB-lite"/>
    </source>
</evidence>
<dbReference type="AlphaFoldDB" id="A0A9W6C180"/>
<reference evidence="2 3" key="1">
    <citation type="journal article" date="2023" name="Commun. Biol.">
        <title>Reorganization of the ancestral sex-determining regions during the evolution of trioecy in Pleodorina starrii.</title>
        <authorList>
            <person name="Takahashi K."/>
            <person name="Suzuki S."/>
            <person name="Kawai-Toyooka H."/>
            <person name="Yamamoto K."/>
            <person name="Hamaji T."/>
            <person name="Ootsuki R."/>
            <person name="Yamaguchi H."/>
            <person name="Kawachi M."/>
            <person name="Higashiyama T."/>
            <person name="Nozaki H."/>
        </authorList>
    </citation>
    <scope>NUCLEOTIDE SEQUENCE [LARGE SCALE GENOMIC DNA]</scope>
    <source>
        <strain evidence="2 3">NIES-4479</strain>
    </source>
</reference>
<feature type="region of interest" description="Disordered" evidence="1">
    <location>
        <begin position="64"/>
        <end position="96"/>
    </location>
</feature>
<keyword evidence="3" id="KW-1185">Reference proteome</keyword>
<sequence length="143" mass="14915">MRFLTLLPGRKLLMLTAASGSIPNLDFARGCHWGASSISTSFHRGRGGTRGALPVAAGAWLPLEHERSQQRNGRQPRETDGLALAAAPGPDSEDLSPVVADLRPLLLGALQGCHLATARSGLTGTCPGFEHSQCSGKEPPSAP</sequence>
<comment type="caution">
    <text evidence="2">The sequence shown here is derived from an EMBL/GenBank/DDBJ whole genome shotgun (WGS) entry which is preliminary data.</text>
</comment>
<proteinExistence type="predicted"/>
<name>A0A9W6C180_9CHLO</name>
<gene>
    <name evidence="2" type="primary">PLESTB002902</name>
    <name evidence="2" type="ORF">PLESTB_001782400</name>
</gene>
<accession>A0A9W6C180</accession>
<feature type="compositionally biased region" description="Basic and acidic residues" evidence="1">
    <location>
        <begin position="64"/>
        <end position="80"/>
    </location>
</feature>
<organism evidence="2 3">
    <name type="scientific">Pleodorina starrii</name>
    <dbReference type="NCBI Taxonomy" id="330485"/>
    <lineage>
        <taxon>Eukaryota</taxon>
        <taxon>Viridiplantae</taxon>
        <taxon>Chlorophyta</taxon>
        <taxon>core chlorophytes</taxon>
        <taxon>Chlorophyceae</taxon>
        <taxon>CS clade</taxon>
        <taxon>Chlamydomonadales</taxon>
        <taxon>Volvocaceae</taxon>
        <taxon>Pleodorina</taxon>
    </lineage>
</organism>
<evidence type="ECO:0000313" key="3">
    <source>
        <dbReference type="Proteomes" id="UP001165080"/>
    </source>
</evidence>
<dbReference type="EMBL" id="BRXU01000048">
    <property type="protein sequence ID" value="GLC61610.1"/>
    <property type="molecule type" value="Genomic_DNA"/>
</dbReference>
<evidence type="ECO:0000313" key="2">
    <source>
        <dbReference type="EMBL" id="GLC61610.1"/>
    </source>
</evidence>
<dbReference type="Proteomes" id="UP001165080">
    <property type="component" value="Unassembled WGS sequence"/>
</dbReference>